<evidence type="ECO:0000256" key="3">
    <source>
        <dbReference type="ARBA" id="ARBA00022833"/>
    </source>
</evidence>
<comment type="caution">
    <text evidence="4">The sequence shown here is derived from an EMBL/GenBank/DDBJ whole genome shotgun (WGS) entry which is preliminary data.</text>
</comment>
<reference evidence="4" key="1">
    <citation type="journal article" date="2021" name="Mol. Ecol. Resour.">
        <title>Apolygus lucorum genome provides insights into omnivorousness and mesophyll feeding.</title>
        <authorList>
            <person name="Liu Y."/>
            <person name="Liu H."/>
            <person name="Wang H."/>
            <person name="Huang T."/>
            <person name="Liu B."/>
            <person name="Yang B."/>
            <person name="Yin L."/>
            <person name="Li B."/>
            <person name="Zhang Y."/>
            <person name="Zhang S."/>
            <person name="Jiang F."/>
            <person name="Zhang X."/>
            <person name="Ren Y."/>
            <person name="Wang B."/>
            <person name="Wang S."/>
            <person name="Lu Y."/>
            <person name="Wu K."/>
            <person name="Fan W."/>
            <person name="Wang G."/>
        </authorList>
    </citation>
    <scope>NUCLEOTIDE SEQUENCE</scope>
    <source>
        <strain evidence="4">12Hb</strain>
    </source>
</reference>
<evidence type="ECO:0000313" key="4">
    <source>
        <dbReference type="EMBL" id="KAF6203010.1"/>
    </source>
</evidence>
<dbReference type="AlphaFoldDB" id="A0A6A4JCQ0"/>
<keyword evidence="2" id="KW-0863">Zinc-finger</keyword>
<dbReference type="Pfam" id="PF04500">
    <property type="entry name" value="FLYWCH"/>
    <property type="match status" value="1"/>
</dbReference>
<keyword evidence="3" id="KW-0862">Zinc</keyword>
<dbReference type="GO" id="GO:0008270">
    <property type="term" value="F:zinc ion binding"/>
    <property type="evidence" value="ECO:0007669"/>
    <property type="project" value="UniProtKB-KW"/>
</dbReference>
<dbReference type="Gene3D" id="2.20.25.240">
    <property type="match status" value="1"/>
</dbReference>
<keyword evidence="1" id="KW-0479">Metal-binding</keyword>
<dbReference type="OrthoDB" id="6606759at2759"/>
<name>A0A6A4JCQ0_APOLU</name>
<evidence type="ECO:0000256" key="1">
    <source>
        <dbReference type="ARBA" id="ARBA00022723"/>
    </source>
</evidence>
<dbReference type="EMBL" id="WIXP02000011">
    <property type="protein sequence ID" value="KAF6203010.1"/>
    <property type="molecule type" value="Genomic_DNA"/>
</dbReference>
<dbReference type="Proteomes" id="UP000466442">
    <property type="component" value="Unassembled WGS sequence"/>
</dbReference>
<protein>
    <submittedName>
        <fullName evidence="4">Uncharacterized protein</fullName>
    </submittedName>
</protein>
<gene>
    <name evidence="4" type="ORF">GE061_003422</name>
</gene>
<evidence type="ECO:0000256" key="2">
    <source>
        <dbReference type="ARBA" id="ARBA00022771"/>
    </source>
</evidence>
<accession>A0A6A4JCQ0</accession>
<sequence length="74" mass="9002">MNERACQVVEVEPDVMLTQRGYRLLTHLGYHYIFEKSSHDRRTEFWRCRRRYICKARLHTKNGIVIKVMNSHSH</sequence>
<proteinExistence type="predicted"/>
<evidence type="ECO:0000313" key="5">
    <source>
        <dbReference type="Proteomes" id="UP000466442"/>
    </source>
</evidence>
<keyword evidence="5" id="KW-1185">Reference proteome</keyword>
<dbReference type="InterPro" id="IPR007588">
    <property type="entry name" value="Znf_FLYWCH"/>
</dbReference>
<organism evidence="4 5">
    <name type="scientific">Apolygus lucorum</name>
    <name type="common">Small green plant bug</name>
    <name type="synonym">Lygocoris lucorum</name>
    <dbReference type="NCBI Taxonomy" id="248454"/>
    <lineage>
        <taxon>Eukaryota</taxon>
        <taxon>Metazoa</taxon>
        <taxon>Ecdysozoa</taxon>
        <taxon>Arthropoda</taxon>
        <taxon>Hexapoda</taxon>
        <taxon>Insecta</taxon>
        <taxon>Pterygota</taxon>
        <taxon>Neoptera</taxon>
        <taxon>Paraneoptera</taxon>
        <taxon>Hemiptera</taxon>
        <taxon>Heteroptera</taxon>
        <taxon>Panheteroptera</taxon>
        <taxon>Cimicomorpha</taxon>
        <taxon>Miridae</taxon>
        <taxon>Mirini</taxon>
        <taxon>Apolygus</taxon>
    </lineage>
</organism>